<dbReference type="STRING" id="5539.A0A3E2GW87"/>
<comment type="caution">
    <text evidence="2">The sequence shown here is derived from an EMBL/GenBank/DDBJ whole genome shotgun (WGS) entry which is preliminary data.</text>
</comment>
<reference evidence="2 3" key="1">
    <citation type="submission" date="2018-05" db="EMBL/GenBank/DDBJ databases">
        <title>Draft genome sequence of Scytalidium lignicola DSM 105466, a ubiquitous saprotrophic fungus.</title>
        <authorList>
            <person name="Buettner E."/>
            <person name="Gebauer A.M."/>
            <person name="Hofrichter M."/>
            <person name="Liers C."/>
            <person name="Kellner H."/>
        </authorList>
    </citation>
    <scope>NUCLEOTIDE SEQUENCE [LARGE SCALE GENOMIC DNA]</scope>
    <source>
        <strain evidence="2 3">DSM 105466</strain>
    </source>
</reference>
<dbReference type="Proteomes" id="UP000258309">
    <property type="component" value="Unassembled WGS sequence"/>
</dbReference>
<dbReference type="OMA" id="WANAPKT"/>
<dbReference type="EMBL" id="NCSJ02000338">
    <property type="protein sequence ID" value="RFU25376.1"/>
    <property type="molecule type" value="Genomic_DNA"/>
</dbReference>
<name>A0A3E2GW87_SCYLI</name>
<feature type="domain" description="Azaphilone pigments biosynthesis cluster protein L N-terminal" evidence="1">
    <location>
        <begin position="3"/>
        <end position="220"/>
    </location>
</feature>
<evidence type="ECO:0000313" key="3">
    <source>
        <dbReference type="Proteomes" id="UP000258309"/>
    </source>
</evidence>
<keyword evidence="3" id="KW-1185">Reference proteome</keyword>
<dbReference type="Pfam" id="PF17111">
    <property type="entry name" value="PigL_N"/>
    <property type="match status" value="1"/>
</dbReference>
<dbReference type="OrthoDB" id="1577640at2759"/>
<feature type="non-terminal residue" evidence="2">
    <location>
        <position position="1"/>
    </location>
</feature>
<accession>A0A3E2GW87</accession>
<dbReference type="InterPro" id="IPR031348">
    <property type="entry name" value="PigL_N"/>
</dbReference>
<evidence type="ECO:0000313" key="2">
    <source>
        <dbReference type="EMBL" id="RFU25376.1"/>
    </source>
</evidence>
<dbReference type="AlphaFoldDB" id="A0A3E2GW87"/>
<proteinExistence type="predicted"/>
<organism evidence="2 3">
    <name type="scientific">Scytalidium lignicola</name>
    <name type="common">Hyphomycete</name>
    <dbReference type="NCBI Taxonomy" id="5539"/>
    <lineage>
        <taxon>Eukaryota</taxon>
        <taxon>Fungi</taxon>
        <taxon>Dikarya</taxon>
        <taxon>Ascomycota</taxon>
        <taxon>Pezizomycotina</taxon>
        <taxon>Leotiomycetes</taxon>
        <taxon>Leotiomycetes incertae sedis</taxon>
        <taxon>Scytalidium</taxon>
    </lineage>
</organism>
<protein>
    <recommendedName>
        <fullName evidence="1">Azaphilone pigments biosynthesis cluster protein L N-terminal domain-containing protein</fullName>
    </recommendedName>
</protein>
<feature type="non-terminal residue" evidence="2">
    <location>
        <position position="288"/>
    </location>
</feature>
<evidence type="ECO:0000259" key="1">
    <source>
        <dbReference type="Pfam" id="PF17111"/>
    </source>
</evidence>
<sequence length="288" mass="31403">MSDPLSVTANVVAVAGIAYSSSQALYELISTIQDAPQVFQDLNRYIAALGQILNALETNLGGRGARLSESQIVCLQQAKPALKGCDLACKDFKTKIDRLTVHSQNGRRSFRDGLKLHFQNKSIADFRTRLVGWKESLTLALDVVLLRSMSINTEASKALESRIIAAEVQITTDLKTVNTRLEKLLASEPESEEDMQLMTQKRRDEEQQKTALMQCLSLCQAAADGASKITGHSFRNNSVLGEARATYGDVGHVPAGSASHSYDNNSASNKARAVMGNMDSASFLEFMK</sequence>
<gene>
    <name evidence="2" type="ORF">B7463_g10962</name>
</gene>